<sequence length="467" mass="51045">MGDASDAKKAKKEKKEKKEKSEKKEKKTEKRSREIEANGKGDGGEGSKKVKAAAVGGGSSGVAAYPTFDTFDATPFDKAIIARLSSTFPSPSAIQSAAWPAACDGKDVIAVAKTGSGKTLAFLLPMFHRIENTRGVVEGLVVAPTRELAIQIQAECEKFGAEHGFQSACVYGGASAHDQRNALRTKKPCVVIGTPGRLVDLMSQEGVLTLSKLKVIVLDEADRMLDMGFEPQIKTIFGDCPAERQTLLFSATWPKAVRKLAAGYLRDKAHVQEIFVGEGELDGELAANKSISQRFIQARDHEKDEHLYKLICEFPDDSRVVVFANTKRRVENLSKTFAAEGFGTVSVHGDKTQADREASLKKFVTNQCPLMMATDVAARGLDIKGVTHVINYDMARDVESYVHRIGRTGRAGELGAAITFWNPDYDKQCTPALCKIARDANQDVPEWLAKFEKTKESKQWKTADAKL</sequence>
<evidence type="ECO:0000256" key="9">
    <source>
        <dbReference type="ARBA" id="ARBA00022840"/>
    </source>
</evidence>
<evidence type="ECO:0000259" key="14">
    <source>
        <dbReference type="PROSITE" id="PS51192"/>
    </source>
</evidence>
<dbReference type="InterPro" id="IPR011545">
    <property type="entry name" value="DEAD/DEAH_box_helicase_dom"/>
</dbReference>
<dbReference type="Pfam" id="PF00270">
    <property type="entry name" value="DEAD"/>
    <property type="match status" value="1"/>
</dbReference>
<keyword evidence="8 12" id="KW-0347">Helicase</keyword>
<reference evidence="16" key="1">
    <citation type="submission" date="2021-01" db="EMBL/GenBank/DDBJ databases">
        <authorList>
            <person name="Corre E."/>
            <person name="Pelletier E."/>
            <person name="Niang G."/>
            <person name="Scheremetjew M."/>
            <person name="Finn R."/>
            <person name="Kale V."/>
            <person name="Holt S."/>
            <person name="Cochrane G."/>
            <person name="Meng A."/>
            <person name="Brown T."/>
            <person name="Cohen L."/>
        </authorList>
    </citation>
    <scope>NUCLEOTIDE SEQUENCE</scope>
    <source>
        <strain evidence="16">Clade-D-RCC2572</strain>
    </source>
</reference>
<name>A0A7S0KQ98_9CHLO</name>
<feature type="domain" description="Helicase C-terminal" evidence="15">
    <location>
        <begin position="306"/>
        <end position="452"/>
    </location>
</feature>
<dbReference type="CDD" id="cd00268">
    <property type="entry name" value="DEADc"/>
    <property type="match status" value="1"/>
</dbReference>
<keyword evidence="10" id="KW-0539">Nucleus</keyword>
<dbReference type="InterPro" id="IPR001650">
    <property type="entry name" value="Helicase_C-like"/>
</dbReference>
<evidence type="ECO:0000256" key="12">
    <source>
        <dbReference type="RuleBase" id="RU000492"/>
    </source>
</evidence>
<dbReference type="InterPro" id="IPR014001">
    <property type="entry name" value="Helicase_ATP-bd"/>
</dbReference>
<keyword evidence="9 12" id="KW-0067">ATP-binding</keyword>
<dbReference type="CDD" id="cd18787">
    <property type="entry name" value="SF2_C_DEAD"/>
    <property type="match status" value="1"/>
</dbReference>
<evidence type="ECO:0000256" key="3">
    <source>
        <dbReference type="ARBA" id="ARBA00012552"/>
    </source>
</evidence>
<dbReference type="PROSITE" id="PS51192">
    <property type="entry name" value="HELICASE_ATP_BIND_1"/>
    <property type="match status" value="1"/>
</dbReference>
<evidence type="ECO:0000256" key="7">
    <source>
        <dbReference type="ARBA" id="ARBA00022801"/>
    </source>
</evidence>
<dbReference type="Pfam" id="PF00271">
    <property type="entry name" value="Helicase_C"/>
    <property type="match status" value="1"/>
</dbReference>
<evidence type="ECO:0000256" key="8">
    <source>
        <dbReference type="ARBA" id="ARBA00022806"/>
    </source>
</evidence>
<comment type="subcellular location">
    <subcellularLocation>
        <location evidence="1">Nucleus</location>
        <location evidence="1">Nucleolus</location>
    </subcellularLocation>
</comment>
<dbReference type="PROSITE" id="PS00039">
    <property type="entry name" value="DEAD_ATP_HELICASE"/>
    <property type="match status" value="1"/>
</dbReference>
<evidence type="ECO:0000256" key="13">
    <source>
        <dbReference type="SAM" id="MobiDB-lite"/>
    </source>
</evidence>
<feature type="compositionally biased region" description="Basic and acidic residues" evidence="13">
    <location>
        <begin position="16"/>
        <end position="48"/>
    </location>
</feature>
<comment type="function">
    <text evidence="11">ATP-dependent RNA helicase required for 60S ribosomal subunit synthesis. Involved in efficient pre-rRNA processing, predominantly at site A3, which is necessary for the normal formation of 25S and 5.8S rRNAs.</text>
</comment>
<dbReference type="GO" id="GO:0005524">
    <property type="term" value="F:ATP binding"/>
    <property type="evidence" value="ECO:0007669"/>
    <property type="project" value="UniProtKB-KW"/>
</dbReference>
<dbReference type="Gene3D" id="3.40.50.300">
    <property type="entry name" value="P-loop containing nucleotide triphosphate hydrolases"/>
    <property type="match status" value="2"/>
</dbReference>
<accession>A0A7S0KQ98</accession>
<dbReference type="InterPro" id="IPR027417">
    <property type="entry name" value="P-loop_NTPase"/>
</dbReference>
<keyword evidence="5" id="KW-0698">rRNA processing</keyword>
<evidence type="ECO:0000256" key="2">
    <source>
        <dbReference type="ARBA" id="ARBA00009334"/>
    </source>
</evidence>
<feature type="region of interest" description="Disordered" evidence="13">
    <location>
        <begin position="1"/>
        <end position="52"/>
    </location>
</feature>
<feature type="domain" description="Helicase ATP-binding" evidence="14">
    <location>
        <begin position="99"/>
        <end position="271"/>
    </location>
</feature>
<evidence type="ECO:0000259" key="15">
    <source>
        <dbReference type="PROSITE" id="PS51194"/>
    </source>
</evidence>
<dbReference type="AlphaFoldDB" id="A0A7S0KQ98"/>
<dbReference type="PANTHER" id="PTHR47958">
    <property type="entry name" value="ATP-DEPENDENT RNA HELICASE DBP3"/>
    <property type="match status" value="1"/>
</dbReference>
<evidence type="ECO:0000256" key="1">
    <source>
        <dbReference type="ARBA" id="ARBA00004604"/>
    </source>
</evidence>
<evidence type="ECO:0000256" key="4">
    <source>
        <dbReference type="ARBA" id="ARBA00022517"/>
    </source>
</evidence>
<dbReference type="GO" id="GO:0003724">
    <property type="term" value="F:RNA helicase activity"/>
    <property type="evidence" value="ECO:0007669"/>
    <property type="project" value="UniProtKB-EC"/>
</dbReference>
<dbReference type="SMART" id="SM00487">
    <property type="entry name" value="DEXDc"/>
    <property type="match status" value="1"/>
</dbReference>
<evidence type="ECO:0000256" key="11">
    <source>
        <dbReference type="ARBA" id="ARBA00037449"/>
    </source>
</evidence>
<evidence type="ECO:0000256" key="10">
    <source>
        <dbReference type="ARBA" id="ARBA00023242"/>
    </source>
</evidence>
<dbReference type="InterPro" id="IPR044742">
    <property type="entry name" value="DEAD/DEAH_RhlB"/>
</dbReference>
<keyword evidence="6 12" id="KW-0547">Nucleotide-binding</keyword>
<dbReference type="GO" id="GO:0016787">
    <property type="term" value="F:hydrolase activity"/>
    <property type="evidence" value="ECO:0007669"/>
    <property type="project" value="UniProtKB-KW"/>
</dbReference>
<proteinExistence type="inferred from homology"/>
<comment type="similarity">
    <text evidence="2">Belongs to the DEAD box helicase family. DDX5/DBP2 subfamily.</text>
</comment>
<dbReference type="InterPro" id="IPR000629">
    <property type="entry name" value="RNA-helicase_DEAD-box_CS"/>
</dbReference>
<organism evidence="16">
    <name type="scientific">Ostreococcus mediterraneus</name>
    <dbReference type="NCBI Taxonomy" id="1486918"/>
    <lineage>
        <taxon>Eukaryota</taxon>
        <taxon>Viridiplantae</taxon>
        <taxon>Chlorophyta</taxon>
        <taxon>Mamiellophyceae</taxon>
        <taxon>Mamiellales</taxon>
        <taxon>Bathycoccaceae</taxon>
        <taxon>Ostreococcus</taxon>
    </lineage>
</organism>
<dbReference type="EC" id="3.6.4.13" evidence="3"/>
<dbReference type="GO" id="GO:0003676">
    <property type="term" value="F:nucleic acid binding"/>
    <property type="evidence" value="ECO:0007669"/>
    <property type="project" value="InterPro"/>
</dbReference>
<dbReference type="SMART" id="SM00490">
    <property type="entry name" value="HELICc"/>
    <property type="match status" value="1"/>
</dbReference>
<keyword evidence="7 12" id="KW-0378">Hydrolase</keyword>
<gene>
    <name evidence="16" type="ORF">OMED0929_LOCUS7272</name>
</gene>
<evidence type="ECO:0000256" key="5">
    <source>
        <dbReference type="ARBA" id="ARBA00022552"/>
    </source>
</evidence>
<dbReference type="FunFam" id="3.40.50.300:FF:000008">
    <property type="entry name" value="ATP-dependent RNA helicase RhlB"/>
    <property type="match status" value="1"/>
</dbReference>
<keyword evidence="4" id="KW-0690">Ribosome biogenesis</keyword>
<evidence type="ECO:0000256" key="6">
    <source>
        <dbReference type="ARBA" id="ARBA00022741"/>
    </source>
</evidence>
<protein>
    <recommendedName>
        <fullName evidence="3">RNA helicase</fullName>
        <ecNumber evidence="3">3.6.4.13</ecNumber>
    </recommendedName>
</protein>
<dbReference type="SUPFAM" id="SSF52540">
    <property type="entry name" value="P-loop containing nucleoside triphosphate hydrolases"/>
    <property type="match status" value="1"/>
</dbReference>
<evidence type="ECO:0000313" key="16">
    <source>
        <dbReference type="EMBL" id="CAD8589032.1"/>
    </source>
</evidence>
<dbReference type="EMBL" id="HBEW01008639">
    <property type="protein sequence ID" value="CAD8589032.1"/>
    <property type="molecule type" value="Transcribed_RNA"/>
</dbReference>
<dbReference type="PROSITE" id="PS51194">
    <property type="entry name" value="HELICASE_CTER"/>
    <property type="match status" value="1"/>
</dbReference>